<reference evidence="1 2" key="1">
    <citation type="journal article" date="2016" name="Genome Announc.">
        <title>Draft Genome Sequence of the Thermotolerant Cyanobacterium Desertifilum sp. IPPAS B-1220.</title>
        <authorList>
            <person name="Mironov K.S."/>
            <person name="Sinetova M.A."/>
            <person name="Bolatkhan K."/>
            <person name="Zayadan B.K."/>
            <person name="Ustinova V.V."/>
            <person name="Kupriyanova E.V."/>
            <person name="Skrypnik A.N."/>
            <person name="Gogoleva N.E."/>
            <person name="Gogolev Y.V."/>
            <person name="Los D.A."/>
        </authorList>
    </citation>
    <scope>NUCLEOTIDE SEQUENCE [LARGE SCALE GENOMIC DNA]</scope>
    <source>
        <strain evidence="1 2">IPPAS B-1220</strain>
    </source>
</reference>
<protein>
    <submittedName>
        <fullName evidence="1">Uncharacterized protein</fullName>
    </submittedName>
</protein>
<sequence>MGKKRSENLITINSALCFAEANATALFSHLFPTQNSELCTFPPTSPPPHPPTLFPTRNTATRKQATELGTLHSFPPPSFPLSTQHFTLST</sequence>
<dbReference type="EMBL" id="CP182909">
    <property type="protein sequence ID" value="XPM64848.1"/>
    <property type="molecule type" value="Genomic_DNA"/>
</dbReference>
<proteinExistence type="predicted"/>
<gene>
    <name evidence="1" type="ORF">BH720_002585</name>
</gene>
<name>A0ACD5GVG6_9CYAN</name>
<dbReference type="Proteomes" id="UP000095472">
    <property type="component" value="Chromosome"/>
</dbReference>
<evidence type="ECO:0000313" key="2">
    <source>
        <dbReference type="Proteomes" id="UP000095472"/>
    </source>
</evidence>
<organism evidence="1 2">
    <name type="scientific">Desertifilum tharense IPPAS B-1220</name>
    <dbReference type="NCBI Taxonomy" id="1781255"/>
    <lineage>
        <taxon>Bacteria</taxon>
        <taxon>Bacillati</taxon>
        <taxon>Cyanobacteriota</taxon>
        <taxon>Cyanophyceae</taxon>
        <taxon>Desertifilales</taxon>
        <taxon>Desertifilaceae</taxon>
        <taxon>Desertifilum</taxon>
    </lineage>
</organism>
<evidence type="ECO:0000313" key="1">
    <source>
        <dbReference type="EMBL" id="XPM64848.1"/>
    </source>
</evidence>
<keyword evidence="2" id="KW-1185">Reference proteome</keyword>
<accession>A0ACD5GVG6</accession>